<evidence type="ECO:0000313" key="2">
    <source>
        <dbReference type="Proteomes" id="UP001193501"/>
    </source>
</evidence>
<dbReference type="Proteomes" id="UP001193501">
    <property type="component" value="Unassembled WGS sequence"/>
</dbReference>
<accession>A0AAE5BVZ2</accession>
<gene>
    <name evidence="1" type="ORF">GV832_17980</name>
</gene>
<organism evidence="1 2">
    <name type="scientific">Stagnihabitans tardus</name>
    <dbReference type="NCBI Taxonomy" id="2699202"/>
    <lineage>
        <taxon>Bacteria</taxon>
        <taxon>Pseudomonadati</taxon>
        <taxon>Pseudomonadota</taxon>
        <taxon>Alphaproteobacteria</taxon>
        <taxon>Rhodobacterales</taxon>
        <taxon>Paracoccaceae</taxon>
        <taxon>Stagnihabitans</taxon>
    </lineage>
</organism>
<dbReference type="RefSeq" id="WP_168776283.1">
    <property type="nucleotide sequence ID" value="NZ_JAABNR010000024.1"/>
</dbReference>
<protein>
    <submittedName>
        <fullName evidence="1">Uncharacterized protein</fullName>
    </submittedName>
</protein>
<dbReference type="AlphaFoldDB" id="A0AAE5BVZ2"/>
<dbReference type="EMBL" id="JAABNR010000024">
    <property type="protein sequence ID" value="NBZ89481.1"/>
    <property type="molecule type" value="Genomic_DNA"/>
</dbReference>
<sequence length="119" mass="12219">MKALVDLLSRLALVGLLALSLGTGDLSHAAPSLQEAQIDSYLAAGGSLADLCAEKGPSRAHQADCPACHLPGAILPPETSRDLRAADLAFVARIVAPRESRAARAVLDIAHGLRAPPLA</sequence>
<comment type="caution">
    <text evidence="1">The sequence shown here is derived from an EMBL/GenBank/DDBJ whole genome shotgun (WGS) entry which is preliminary data.</text>
</comment>
<keyword evidence="2" id="KW-1185">Reference proteome</keyword>
<evidence type="ECO:0000313" key="1">
    <source>
        <dbReference type="EMBL" id="NBZ89481.1"/>
    </source>
</evidence>
<name>A0AAE5BVZ2_9RHOB</name>
<proteinExistence type="predicted"/>
<reference evidence="1" key="1">
    <citation type="submission" date="2020-01" db="EMBL/GenBank/DDBJ databases">
        <authorList>
            <person name="Chen W.-M."/>
        </authorList>
    </citation>
    <scope>NUCLEOTIDE SEQUENCE</scope>
    <source>
        <strain evidence="1">CYK-10</strain>
    </source>
</reference>